<dbReference type="AlphaFoldDB" id="A0A1H6WCQ0"/>
<evidence type="ECO:0000313" key="2">
    <source>
        <dbReference type="Proteomes" id="UP000198888"/>
    </source>
</evidence>
<dbReference type="RefSeq" id="WP_177171942.1">
    <property type="nucleotide sequence ID" value="NZ_CP024845.1"/>
</dbReference>
<dbReference type="OrthoDB" id="300048at2157"/>
<accession>A0A1H6WCQ0</accession>
<evidence type="ECO:0008006" key="3">
    <source>
        <dbReference type="Google" id="ProtNLM"/>
    </source>
</evidence>
<sequence>MVDDDVRYPVIVDTDALIAVANTSLWPRIVETLQLTTTNVCYHELTRHIRETSEHAPEGTQEKWLHDGCTNVREPFDDDTNDSFTVVSCVPRPHGEDAGEQSIQTEIKQHPGTYRFAILMDKHGRRSINRVFDQADETNGKAVAPTFLLYLLLDSGACTVEEFCHACGEMLRGEGWVGYQAIQAAWEAIPVDCAQYLPDNLLS</sequence>
<protein>
    <recommendedName>
        <fullName evidence="3">PIN domain-containing protein</fullName>
    </recommendedName>
</protein>
<dbReference type="KEGG" id="hae:halTADL_1384"/>
<organism evidence="1 2">
    <name type="scientific">Halohasta litchfieldiae</name>
    <dbReference type="NCBI Taxonomy" id="1073996"/>
    <lineage>
        <taxon>Archaea</taxon>
        <taxon>Methanobacteriati</taxon>
        <taxon>Methanobacteriota</taxon>
        <taxon>Stenosarchaea group</taxon>
        <taxon>Halobacteria</taxon>
        <taxon>Halobacteriales</taxon>
        <taxon>Haloferacaceae</taxon>
        <taxon>Halohasta</taxon>
    </lineage>
</organism>
<accession>A0A2H4Q1A4</accession>
<dbReference type="EMBL" id="FNYR01000021">
    <property type="protein sequence ID" value="SEJ10332.1"/>
    <property type="molecule type" value="Genomic_DNA"/>
</dbReference>
<reference evidence="1 2" key="1">
    <citation type="submission" date="2016-10" db="EMBL/GenBank/DDBJ databases">
        <authorList>
            <person name="de Groot N.N."/>
        </authorList>
    </citation>
    <scope>NUCLEOTIDE SEQUENCE [LARGE SCALE GENOMIC DNA]</scope>
    <source>
        <strain evidence="1 2">DSM 22187</strain>
    </source>
</reference>
<dbReference type="InterPro" id="IPR058700">
    <property type="entry name" value="PIN_com-containing_halobact"/>
</dbReference>
<dbReference type="Proteomes" id="UP000198888">
    <property type="component" value="Unassembled WGS sequence"/>
</dbReference>
<dbReference type="STRING" id="1073996.SAMN05444271_12130"/>
<evidence type="ECO:0000313" key="1">
    <source>
        <dbReference type="EMBL" id="SEJ10332.1"/>
    </source>
</evidence>
<name>A0A1H6WCQ0_9EURY</name>
<dbReference type="Pfam" id="PF26499">
    <property type="entry name" value="PIN_13"/>
    <property type="match status" value="1"/>
</dbReference>
<proteinExistence type="predicted"/>
<dbReference type="GeneID" id="35002194"/>
<gene>
    <name evidence="1" type="ORF">SAMN05444271_12130</name>
</gene>
<keyword evidence="2" id="KW-1185">Reference proteome</keyword>